<dbReference type="PIRSF" id="PIRSF015601">
    <property type="entry name" value="MTase_slr0722"/>
    <property type="match status" value="1"/>
</dbReference>
<reference evidence="15 16" key="1">
    <citation type="submission" date="2019-02" db="EMBL/GenBank/DDBJ databases">
        <title>Sequencing the genomes of 1000 actinobacteria strains.</title>
        <authorList>
            <person name="Klenk H.-P."/>
        </authorList>
    </citation>
    <scope>NUCLEOTIDE SEQUENCE [LARGE SCALE GENOMIC DNA]</scope>
    <source>
        <strain evidence="15 16">DSM 45779</strain>
    </source>
</reference>
<dbReference type="InterPro" id="IPR046886">
    <property type="entry name" value="RsmE_MTase_dom"/>
</dbReference>
<comment type="function">
    <text evidence="10 12">Specifically methylates the N3 position of the uracil ring of uridine 1498 (m3U1498) in 16S rRNA. Acts on the fully assembled 30S ribosomal subunit.</text>
</comment>
<dbReference type="Pfam" id="PF20260">
    <property type="entry name" value="PUA_4"/>
    <property type="match status" value="1"/>
</dbReference>
<comment type="catalytic activity">
    <reaction evidence="11 12">
        <text>uridine(1498) in 16S rRNA + S-adenosyl-L-methionine = N(3)-methyluridine(1498) in 16S rRNA + S-adenosyl-L-homocysteine + H(+)</text>
        <dbReference type="Rhea" id="RHEA:42920"/>
        <dbReference type="Rhea" id="RHEA-COMP:10283"/>
        <dbReference type="Rhea" id="RHEA-COMP:10284"/>
        <dbReference type="ChEBI" id="CHEBI:15378"/>
        <dbReference type="ChEBI" id="CHEBI:57856"/>
        <dbReference type="ChEBI" id="CHEBI:59789"/>
        <dbReference type="ChEBI" id="CHEBI:65315"/>
        <dbReference type="ChEBI" id="CHEBI:74502"/>
        <dbReference type="EC" id="2.1.1.193"/>
    </reaction>
</comment>
<dbReference type="Gene3D" id="2.40.240.20">
    <property type="entry name" value="Hypothetical PUA domain-like, domain 1"/>
    <property type="match status" value="1"/>
</dbReference>
<evidence type="ECO:0000256" key="3">
    <source>
        <dbReference type="ARBA" id="ARBA00012328"/>
    </source>
</evidence>
<evidence type="ECO:0000256" key="6">
    <source>
        <dbReference type="ARBA" id="ARBA00022552"/>
    </source>
</evidence>
<dbReference type="PANTHER" id="PTHR30027">
    <property type="entry name" value="RIBOSOMAL RNA SMALL SUBUNIT METHYLTRANSFERASE E"/>
    <property type="match status" value="1"/>
</dbReference>
<name>A0A4Q7V4F5_PSEST</name>
<dbReference type="EMBL" id="SHKL01000001">
    <property type="protein sequence ID" value="RZT87613.1"/>
    <property type="molecule type" value="Genomic_DNA"/>
</dbReference>
<evidence type="ECO:0000259" key="13">
    <source>
        <dbReference type="Pfam" id="PF04452"/>
    </source>
</evidence>
<dbReference type="EC" id="2.1.1.193" evidence="3 12"/>
<evidence type="ECO:0000256" key="9">
    <source>
        <dbReference type="ARBA" id="ARBA00022691"/>
    </source>
</evidence>
<dbReference type="FunFam" id="3.40.1280.10:FF:000023">
    <property type="entry name" value="Ribosomal RNA small subunit methyltransferase E"/>
    <property type="match status" value="1"/>
</dbReference>
<dbReference type="InterPro" id="IPR046887">
    <property type="entry name" value="RsmE_PUA-like"/>
</dbReference>
<evidence type="ECO:0000256" key="10">
    <source>
        <dbReference type="ARBA" id="ARBA00025699"/>
    </source>
</evidence>
<organism evidence="15 16">
    <name type="scientific">Pseudonocardia sediminis</name>
    <dbReference type="NCBI Taxonomy" id="1397368"/>
    <lineage>
        <taxon>Bacteria</taxon>
        <taxon>Bacillati</taxon>
        <taxon>Actinomycetota</taxon>
        <taxon>Actinomycetes</taxon>
        <taxon>Pseudonocardiales</taxon>
        <taxon>Pseudonocardiaceae</taxon>
        <taxon>Pseudonocardia</taxon>
    </lineage>
</organism>
<comment type="subcellular location">
    <subcellularLocation>
        <location evidence="1 12">Cytoplasm</location>
    </subcellularLocation>
</comment>
<feature type="domain" description="Ribosomal RNA small subunit methyltransferase E methyltransferase" evidence="13">
    <location>
        <begin position="81"/>
        <end position="241"/>
    </location>
</feature>
<keyword evidence="8 12" id="KW-0808">Transferase</keyword>
<dbReference type="InterPro" id="IPR029026">
    <property type="entry name" value="tRNA_m1G_MTases_N"/>
</dbReference>
<dbReference type="NCBIfam" id="TIGR00046">
    <property type="entry name" value="RsmE family RNA methyltransferase"/>
    <property type="match status" value="1"/>
</dbReference>
<evidence type="ECO:0000256" key="5">
    <source>
        <dbReference type="ARBA" id="ARBA00022490"/>
    </source>
</evidence>
<dbReference type="InterPro" id="IPR015947">
    <property type="entry name" value="PUA-like_sf"/>
</dbReference>
<keyword evidence="16" id="KW-1185">Reference proteome</keyword>
<evidence type="ECO:0000313" key="16">
    <source>
        <dbReference type="Proteomes" id="UP000291591"/>
    </source>
</evidence>
<comment type="similarity">
    <text evidence="2 12">Belongs to the RNA methyltransferase RsmE family.</text>
</comment>
<evidence type="ECO:0000256" key="4">
    <source>
        <dbReference type="ARBA" id="ARBA00013673"/>
    </source>
</evidence>
<evidence type="ECO:0000256" key="11">
    <source>
        <dbReference type="ARBA" id="ARBA00047944"/>
    </source>
</evidence>
<keyword evidence="5 12" id="KW-0963">Cytoplasm</keyword>
<dbReference type="NCBIfam" id="NF008693">
    <property type="entry name" value="PRK11713.2-3"/>
    <property type="match status" value="1"/>
</dbReference>
<dbReference type="CDD" id="cd18084">
    <property type="entry name" value="RsmE-like"/>
    <property type="match status" value="1"/>
</dbReference>
<sequence>MSTLPLFLAEDLGSLPAVGGPLELTGPEGRHAATVKRIRPGEHVSLSDGRGAVAEAVAGESGRDSLMVDVGPVRRVAVPAVRVAVAQALVKGDRGELAVETATEAGADEVLPWRAARCVARWESGPRGEKALARWRTTVREAAKQARRPWIPDVAEPVDTAALARRIADADLALVLHESAAEGLRDVALPAAGTVLLVVGPEGGIDDRELDALIAAGARTVRMGPEVLRASTAACVALGALGVLTGRWARDTESVSTTPSTVPVVP</sequence>
<dbReference type="GO" id="GO:0005737">
    <property type="term" value="C:cytoplasm"/>
    <property type="evidence" value="ECO:0007669"/>
    <property type="project" value="UniProtKB-SubCell"/>
</dbReference>
<evidence type="ECO:0000256" key="1">
    <source>
        <dbReference type="ARBA" id="ARBA00004496"/>
    </source>
</evidence>
<evidence type="ECO:0000313" key="15">
    <source>
        <dbReference type="EMBL" id="RZT87613.1"/>
    </source>
</evidence>
<accession>A0A4Q7V4F5</accession>
<dbReference type="SUPFAM" id="SSF88697">
    <property type="entry name" value="PUA domain-like"/>
    <property type="match status" value="1"/>
</dbReference>
<keyword evidence="6 12" id="KW-0698">rRNA processing</keyword>
<evidence type="ECO:0000256" key="7">
    <source>
        <dbReference type="ARBA" id="ARBA00022603"/>
    </source>
</evidence>
<keyword evidence="9 12" id="KW-0949">S-adenosyl-L-methionine</keyword>
<evidence type="ECO:0000256" key="2">
    <source>
        <dbReference type="ARBA" id="ARBA00005528"/>
    </source>
</evidence>
<dbReference type="Proteomes" id="UP000291591">
    <property type="component" value="Unassembled WGS sequence"/>
</dbReference>
<evidence type="ECO:0000259" key="14">
    <source>
        <dbReference type="Pfam" id="PF20260"/>
    </source>
</evidence>
<evidence type="ECO:0000256" key="8">
    <source>
        <dbReference type="ARBA" id="ARBA00022679"/>
    </source>
</evidence>
<dbReference type="GO" id="GO:0070475">
    <property type="term" value="P:rRNA base methylation"/>
    <property type="evidence" value="ECO:0007669"/>
    <property type="project" value="TreeGrafter"/>
</dbReference>
<evidence type="ECO:0000256" key="12">
    <source>
        <dbReference type="PIRNR" id="PIRNR015601"/>
    </source>
</evidence>
<protein>
    <recommendedName>
        <fullName evidence="4 12">Ribosomal RNA small subunit methyltransferase E</fullName>
        <ecNumber evidence="3 12">2.1.1.193</ecNumber>
    </recommendedName>
</protein>
<dbReference type="RefSeq" id="WP_130291737.1">
    <property type="nucleotide sequence ID" value="NZ_SHKL01000001.1"/>
</dbReference>
<proteinExistence type="inferred from homology"/>
<dbReference type="SUPFAM" id="SSF75217">
    <property type="entry name" value="alpha/beta knot"/>
    <property type="match status" value="1"/>
</dbReference>
<dbReference type="PANTHER" id="PTHR30027:SF3">
    <property type="entry name" value="16S RRNA (URACIL(1498)-N(3))-METHYLTRANSFERASE"/>
    <property type="match status" value="1"/>
</dbReference>
<dbReference type="Gene3D" id="3.40.1280.10">
    <property type="match status" value="1"/>
</dbReference>
<dbReference type="GO" id="GO:0070042">
    <property type="term" value="F:rRNA (uridine-N3-)-methyltransferase activity"/>
    <property type="evidence" value="ECO:0007669"/>
    <property type="project" value="TreeGrafter"/>
</dbReference>
<dbReference type="InterPro" id="IPR006700">
    <property type="entry name" value="RsmE"/>
</dbReference>
<gene>
    <name evidence="15" type="ORF">EV383_4539</name>
</gene>
<keyword evidence="7 12" id="KW-0489">Methyltransferase</keyword>
<feature type="domain" description="Ribosomal RNA small subunit methyltransferase E PUA-like" evidence="14">
    <location>
        <begin position="24"/>
        <end position="57"/>
    </location>
</feature>
<comment type="caution">
    <text evidence="15">The sequence shown here is derived from an EMBL/GenBank/DDBJ whole genome shotgun (WGS) entry which is preliminary data.</text>
</comment>
<dbReference type="OrthoDB" id="9808126at2"/>
<dbReference type="AlphaFoldDB" id="A0A4Q7V4F5"/>
<dbReference type="InterPro" id="IPR029028">
    <property type="entry name" value="Alpha/beta_knot_MTases"/>
</dbReference>
<dbReference type="Pfam" id="PF04452">
    <property type="entry name" value="Methyltrans_RNA"/>
    <property type="match status" value="1"/>
</dbReference>